<proteinExistence type="predicted"/>
<gene>
    <name evidence="1" type="ORF">PVAP13_7NG003000</name>
</gene>
<organism evidence="1 2">
    <name type="scientific">Panicum virgatum</name>
    <name type="common">Blackwell switchgrass</name>
    <dbReference type="NCBI Taxonomy" id="38727"/>
    <lineage>
        <taxon>Eukaryota</taxon>
        <taxon>Viridiplantae</taxon>
        <taxon>Streptophyta</taxon>
        <taxon>Embryophyta</taxon>
        <taxon>Tracheophyta</taxon>
        <taxon>Spermatophyta</taxon>
        <taxon>Magnoliopsida</taxon>
        <taxon>Liliopsida</taxon>
        <taxon>Poales</taxon>
        <taxon>Poaceae</taxon>
        <taxon>PACMAD clade</taxon>
        <taxon>Panicoideae</taxon>
        <taxon>Panicodae</taxon>
        <taxon>Paniceae</taxon>
        <taxon>Panicinae</taxon>
        <taxon>Panicum</taxon>
        <taxon>Panicum sect. Hiantes</taxon>
    </lineage>
</organism>
<comment type="caution">
    <text evidence="1">The sequence shown here is derived from an EMBL/GenBank/DDBJ whole genome shotgun (WGS) entry which is preliminary data.</text>
</comment>
<sequence>MSGTNKANPSISGAVESLFKIRNAELVPSQEFKWKFVLDDWEFQYPTIASNPFGSEDETDRGEKRIQTSFGLFKTNGVMASDEYGGKFRRFKIKAYGSMNKDDTEAVKAHLEKGGIMVGSFRISHNYFSLSPGQVYVYDTDKAITHDKSGLPASHVAMMIGIGHRLTASNRFSRHMVMQNSEGKLFGTNGIGRIGKRQTLRKLYWIEVEGVEPRAAPTTTPRKLRRHRCYYRRRARKESDAQSEASSAGICDVMQWA</sequence>
<dbReference type="SUPFAM" id="SSF54001">
    <property type="entry name" value="Cysteine proteinases"/>
    <property type="match status" value="1"/>
</dbReference>
<name>A0A8T0PXF2_PANVG</name>
<protein>
    <submittedName>
        <fullName evidence="1">Uncharacterized protein</fullName>
    </submittedName>
</protein>
<keyword evidence="2" id="KW-1185">Reference proteome</keyword>
<dbReference type="OrthoDB" id="684876at2759"/>
<accession>A0A8T0PXF2</accession>
<dbReference type="Proteomes" id="UP000823388">
    <property type="component" value="Chromosome 7N"/>
</dbReference>
<dbReference type="EMBL" id="CM029050">
    <property type="protein sequence ID" value="KAG2565042.1"/>
    <property type="molecule type" value="Genomic_DNA"/>
</dbReference>
<dbReference type="AlphaFoldDB" id="A0A8T0PXF2"/>
<evidence type="ECO:0000313" key="2">
    <source>
        <dbReference type="Proteomes" id="UP000823388"/>
    </source>
</evidence>
<dbReference type="InterPro" id="IPR038765">
    <property type="entry name" value="Papain-like_cys_pep_sf"/>
</dbReference>
<dbReference type="Gene3D" id="3.90.70.10">
    <property type="entry name" value="Cysteine proteinases"/>
    <property type="match status" value="1"/>
</dbReference>
<evidence type="ECO:0000313" key="1">
    <source>
        <dbReference type="EMBL" id="KAG2565042.1"/>
    </source>
</evidence>
<reference evidence="1" key="1">
    <citation type="submission" date="2020-05" db="EMBL/GenBank/DDBJ databases">
        <title>WGS assembly of Panicum virgatum.</title>
        <authorList>
            <person name="Lovell J.T."/>
            <person name="Jenkins J."/>
            <person name="Shu S."/>
            <person name="Juenger T.E."/>
            <person name="Schmutz J."/>
        </authorList>
    </citation>
    <scope>NUCLEOTIDE SEQUENCE</scope>
    <source>
        <strain evidence="1">AP13</strain>
    </source>
</reference>